<organism evidence="2 3">
    <name type="scientific">Ensete ventricosum</name>
    <name type="common">Abyssinian banana</name>
    <name type="synonym">Musa ensete</name>
    <dbReference type="NCBI Taxonomy" id="4639"/>
    <lineage>
        <taxon>Eukaryota</taxon>
        <taxon>Viridiplantae</taxon>
        <taxon>Streptophyta</taxon>
        <taxon>Embryophyta</taxon>
        <taxon>Tracheophyta</taxon>
        <taxon>Spermatophyta</taxon>
        <taxon>Magnoliopsida</taxon>
        <taxon>Liliopsida</taxon>
        <taxon>Zingiberales</taxon>
        <taxon>Musaceae</taxon>
        <taxon>Ensete</taxon>
    </lineage>
</organism>
<dbReference type="EMBL" id="AMZH03022050">
    <property type="protein sequence ID" value="RRT37651.1"/>
    <property type="molecule type" value="Genomic_DNA"/>
</dbReference>
<proteinExistence type="predicted"/>
<feature type="region of interest" description="Disordered" evidence="1">
    <location>
        <begin position="105"/>
        <end position="129"/>
    </location>
</feature>
<evidence type="ECO:0000313" key="3">
    <source>
        <dbReference type="Proteomes" id="UP000287651"/>
    </source>
</evidence>
<comment type="caution">
    <text evidence="2">The sequence shown here is derived from an EMBL/GenBank/DDBJ whole genome shotgun (WGS) entry which is preliminary data.</text>
</comment>
<evidence type="ECO:0000313" key="2">
    <source>
        <dbReference type="EMBL" id="RRT37651.1"/>
    </source>
</evidence>
<accession>A0A426XDV4</accession>
<gene>
    <name evidence="2" type="ORF">B296_00047843</name>
</gene>
<dbReference type="Proteomes" id="UP000287651">
    <property type="component" value="Unassembled WGS sequence"/>
</dbReference>
<evidence type="ECO:0000256" key="1">
    <source>
        <dbReference type="SAM" id="MobiDB-lite"/>
    </source>
</evidence>
<dbReference type="AlphaFoldDB" id="A0A426XDV4"/>
<name>A0A426XDV4_ENSVE</name>
<sequence>MHCLPPGSTIPVPTKCRYTGTNCNGEYVKAGLAELELWCAKAKPEVIFQKYRISYDEIVNDLCPARRAKPAAATPPLQMTQNPSPQWRRDRIEWGHLREYLALAPRKGNKTEKGRQHRGVSFSSPKPSNLSPYPTIPFSSSLSVPLGGADGKMMSSKVLLTYKRKRFSAVANPANVVKADSSVKTVGERIERYHTVLQTLG</sequence>
<reference evidence="2 3" key="1">
    <citation type="journal article" date="2014" name="Agronomy (Basel)">
        <title>A Draft Genome Sequence for Ensete ventricosum, the Drought-Tolerant Tree Against Hunger.</title>
        <authorList>
            <person name="Harrison J."/>
            <person name="Moore K.A."/>
            <person name="Paszkiewicz K."/>
            <person name="Jones T."/>
            <person name="Grant M."/>
            <person name="Ambacheew D."/>
            <person name="Muzemil S."/>
            <person name="Studholme D.J."/>
        </authorList>
    </citation>
    <scope>NUCLEOTIDE SEQUENCE [LARGE SCALE GENOMIC DNA]</scope>
</reference>
<protein>
    <submittedName>
        <fullName evidence="2">Uncharacterized protein</fullName>
    </submittedName>
</protein>